<gene>
    <name evidence="1" type="ORF">BCR38DRAFT_442848</name>
</gene>
<dbReference type="RefSeq" id="XP_040713129.1">
    <property type="nucleotide sequence ID" value="XM_040860836.1"/>
</dbReference>
<sequence length="178" mass="20367">MECDFLFFNLVGVVRLTIQIFPFKTRRRNLASARASFVKQVQLAFRHFPHLFHGHLHYYSSADSCRQAKQGQRILTQHQVHEMKTWNPPFPYLAHFRNFPWSVKNSHALETKGIVSQRCGGSLDSGGHARKAVIAASDKMRNDDDDGAKGCSSPWSWDRVLLMASVTAHIWSNVRIEC</sequence>
<dbReference type="Proteomes" id="UP000193689">
    <property type="component" value="Unassembled WGS sequence"/>
</dbReference>
<reference evidence="1 2" key="1">
    <citation type="submission" date="2016-07" db="EMBL/GenBank/DDBJ databases">
        <title>Pervasive Adenine N6-methylation of Active Genes in Fungi.</title>
        <authorList>
            <consortium name="DOE Joint Genome Institute"/>
            <person name="Mondo S.J."/>
            <person name="Dannebaum R.O."/>
            <person name="Kuo R.C."/>
            <person name="Labutti K."/>
            <person name="Haridas S."/>
            <person name="Kuo A."/>
            <person name="Salamov A."/>
            <person name="Ahrendt S.R."/>
            <person name="Lipzen A."/>
            <person name="Sullivan W."/>
            <person name="Andreopoulos W.B."/>
            <person name="Clum A."/>
            <person name="Lindquist E."/>
            <person name="Daum C."/>
            <person name="Ramamoorthy G.K."/>
            <person name="Gryganskyi A."/>
            <person name="Culley D."/>
            <person name="Magnuson J.K."/>
            <person name="James T.Y."/>
            <person name="O'Malley M.A."/>
            <person name="Stajich J.E."/>
            <person name="Spatafora J.W."/>
            <person name="Visel A."/>
            <person name="Grigoriev I.V."/>
        </authorList>
    </citation>
    <scope>NUCLEOTIDE SEQUENCE [LARGE SCALE GENOMIC DNA]</scope>
    <source>
        <strain evidence="1 2">CBS 129021</strain>
    </source>
</reference>
<accession>A0A1Y2DNQ4</accession>
<organism evidence="1 2">
    <name type="scientific">Pseudomassariella vexata</name>
    <dbReference type="NCBI Taxonomy" id="1141098"/>
    <lineage>
        <taxon>Eukaryota</taxon>
        <taxon>Fungi</taxon>
        <taxon>Dikarya</taxon>
        <taxon>Ascomycota</taxon>
        <taxon>Pezizomycotina</taxon>
        <taxon>Sordariomycetes</taxon>
        <taxon>Xylariomycetidae</taxon>
        <taxon>Amphisphaeriales</taxon>
        <taxon>Pseudomassariaceae</taxon>
        <taxon>Pseudomassariella</taxon>
    </lineage>
</organism>
<dbReference type="GeneID" id="63777048"/>
<protein>
    <submittedName>
        <fullName evidence="1">Uncharacterized protein</fullName>
    </submittedName>
</protein>
<dbReference type="EMBL" id="MCFJ01000011">
    <property type="protein sequence ID" value="ORY60902.1"/>
    <property type="molecule type" value="Genomic_DNA"/>
</dbReference>
<dbReference type="AlphaFoldDB" id="A0A1Y2DNQ4"/>
<keyword evidence="2" id="KW-1185">Reference proteome</keyword>
<name>A0A1Y2DNQ4_9PEZI</name>
<evidence type="ECO:0000313" key="2">
    <source>
        <dbReference type="Proteomes" id="UP000193689"/>
    </source>
</evidence>
<dbReference type="InParanoid" id="A0A1Y2DNQ4"/>
<evidence type="ECO:0000313" key="1">
    <source>
        <dbReference type="EMBL" id="ORY60902.1"/>
    </source>
</evidence>
<comment type="caution">
    <text evidence="1">The sequence shown here is derived from an EMBL/GenBank/DDBJ whole genome shotgun (WGS) entry which is preliminary data.</text>
</comment>
<proteinExistence type="predicted"/>